<evidence type="ECO:0000313" key="4">
    <source>
        <dbReference type="EMBL" id="KFI64184.1"/>
    </source>
</evidence>
<dbReference type="Proteomes" id="UP000029067">
    <property type="component" value="Unassembled WGS sequence"/>
</dbReference>
<organism evidence="4 5">
    <name type="scientific">Bifidobacterium cuniculi</name>
    <dbReference type="NCBI Taxonomy" id="1688"/>
    <lineage>
        <taxon>Bacteria</taxon>
        <taxon>Bacillati</taxon>
        <taxon>Actinomycetota</taxon>
        <taxon>Actinomycetes</taxon>
        <taxon>Bifidobacteriales</taxon>
        <taxon>Bifidobacteriaceae</taxon>
        <taxon>Bifidobacterium</taxon>
    </lineage>
</organism>
<dbReference type="EC" id="2.7.7.12" evidence="4"/>
<comment type="catalytic activity">
    <reaction evidence="1">
        <text>alpha-D-galactose 1-phosphate + UDP-alpha-D-glucose = alpha-D-glucose 1-phosphate + UDP-alpha-D-galactose</text>
        <dbReference type="Rhea" id="RHEA:13989"/>
        <dbReference type="ChEBI" id="CHEBI:58336"/>
        <dbReference type="ChEBI" id="CHEBI:58601"/>
        <dbReference type="ChEBI" id="CHEBI:58885"/>
        <dbReference type="ChEBI" id="CHEBI:66914"/>
        <dbReference type="EC" id="2.7.7.12"/>
    </reaction>
</comment>
<comment type="caution">
    <text evidence="4">The sequence shown here is derived from an EMBL/GenBank/DDBJ whole genome shotgun (WGS) entry which is preliminary data.</text>
</comment>
<keyword evidence="4" id="KW-0548">Nucleotidyltransferase</keyword>
<name>A0A087AZI4_9BIFI</name>
<feature type="region of interest" description="Disordered" evidence="3">
    <location>
        <begin position="1"/>
        <end position="43"/>
    </location>
</feature>
<proteinExistence type="predicted"/>
<comment type="pathway">
    <text evidence="2">Carbohydrate metabolism; galactose metabolism.</text>
</comment>
<feature type="compositionally biased region" description="Low complexity" evidence="3">
    <location>
        <begin position="24"/>
        <end position="38"/>
    </location>
</feature>
<evidence type="ECO:0000313" key="5">
    <source>
        <dbReference type="Proteomes" id="UP000029067"/>
    </source>
</evidence>
<dbReference type="eggNOG" id="COG4468">
    <property type="taxonomic scope" value="Bacteria"/>
</dbReference>
<dbReference type="GO" id="GO:0005737">
    <property type="term" value="C:cytoplasm"/>
    <property type="evidence" value="ECO:0007669"/>
    <property type="project" value="InterPro"/>
</dbReference>
<accession>A0A087AZI4</accession>
<evidence type="ECO:0000256" key="3">
    <source>
        <dbReference type="SAM" id="MobiDB-lite"/>
    </source>
</evidence>
<dbReference type="InterPro" id="IPR000766">
    <property type="entry name" value="GalP_uridyl_Trfase_II"/>
</dbReference>
<evidence type="ECO:0000256" key="2">
    <source>
        <dbReference type="ARBA" id="ARBA00004947"/>
    </source>
</evidence>
<protein>
    <submittedName>
        <fullName evidence="4">Putative UTP--hexose-1-phosphate uridylyltransferase</fullName>
        <ecNumber evidence="4">2.7.7.12</ecNumber>
    </submittedName>
</protein>
<dbReference type="GO" id="GO:0006012">
    <property type="term" value="P:galactose metabolic process"/>
    <property type="evidence" value="ECO:0007669"/>
    <property type="project" value="InterPro"/>
</dbReference>
<gene>
    <name evidence="4" type="ORF">BCUN_2045</name>
</gene>
<dbReference type="EMBL" id="JGYV01000005">
    <property type="protein sequence ID" value="KFI64184.1"/>
    <property type="molecule type" value="Genomic_DNA"/>
</dbReference>
<reference evidence="4 5" key="1">
    <citation type="submission" date="2014-03" db="EMBL/GenBank/DDBJ databases">
        <title>Genomics of Bifidobacteria.</title>
        <authorList>
            <person name="Ventura M."/>
            <person name="Milani C."/>
            <person name="Lugli G.A."/>
        </authorList>
    </citation>
    <scope>NUCLEOTIDE SEQUENCE [LARGE SCALE GENOMIC DNA]</scope>
    <source>
        <strain evidence="4 5">LMG 10738</strain>
    </source>
</reference>
<dbReference type="AlphaFoldDB" id="A0A087AZI4"/>
<keyword evidence="5" id="KW-1185">Reference proteome</keyword>
<dbReference type="GO" id="GO:0008108">
    <property type="term" value="F:UDP-glucose:hexose-1-phosphate uridylyltransferase activity"/>
    <property type="evidence" value="ECO:0007669"/>
    <property type="project" value="UniProtKB-EC"/>
</dbReference>
<dbReference type="PANTHER" id="PTHR39191">
    <property type="entry name" value="GALACTOSE-1-PHOSPHATE URIDYLYLTRANSFERASE"/>
    <property type="match status" value="1"/>
</dbReference>
<keyword evidence="4" id="KW-0808">Transferase</keyword>
<dbReference type="PANTHER" id="PTHR39191:SF1">
    <property type="entry name" value="DUF4922 DOMAIN-CONTAINING PROTEIN"/>
    <property type="match status" value="1"/>
</dbReference>
<sequence>MSGERFSAGQDGARTMMGDSVDMPATTGTDTADPAAVTGRDRVGMPPVRAVDHWVQYAVDRLDLDPRDADWMRNRLLEYAQAHPGVFEGDVLEDDAVMGLLSAPPSRVQDTFAAIEDVDGSMAAMRWFYRYGVSNGYVKQARLARNVRFEGSGLVVTINKAKPEFADTHAAALANSVDGSYAQCTICHANEGLASRGKRTLRTVPVTLGGEAWFWQFSPYGYFREHGICVNRTHVPMHVDRMAFVRLLDFVDRFPGYFLGCNAALPRIGGSILSHDHYQGGGGILPMQRAVALHALRVPDAVVETLDWPASAVRVVSRSREAVVDTCERIRAAWTAYADPALGVEPVGPDGEPQSSLAPSARITERGYEMNIVLRNNAVSETYPLGVFHAHPEYFFVKREGIGLIEAQGLFILPARLERQLGQLEDVLAAGGPLSRELSAFALAAEEVRDAMGGNGGPGPAEADRARVRALVRDEIASICRRILGNIAVFPDEPALYDFLVGALR</sequence>
<dbReference type="STRING" id="1688.BCUN_2045"/>
<evidence type="ECO:0000256" key="1">
    <source>
        <dbReference type="ARBA" id="ARBA00001107"/>
    </source>
</evidence>